<organism evidence="1 2">
    <name type="scientific">Ixodes persulcatus</name>
    <name type="common">Taiga tick</name>
    <dbReference type="NCBI Taxonomy" id="34615"/>
    <lineage>
        <taxon>Eukaryota</taxon>
        <taxon>Metazoa</taxon>
        <taxon>Ecdysozoa</taxon>
        <taxon>Arthropoda</taxon>
        <taxon>Chelicerata</taxon>
        <taxon>Arachnida</taxon>
        <taxon>Acari</taxon>
        <taxon>Parasitiformes</taxon>
        <taxon>Ixodida</taxon>
        <taxon>Ixodoidea</taxon>
        <taxon>Ixodidae</taxon>
        <taxon>Ixodinae</taxon>
        <taxon>Ixodes</taxon>
    </lineage>
</organism>
<evidence type="ECO:0000313" key="1">
    <source>
        <dbReference type="EMBL" id="KAG0419724.1"/>
    </source>
</evidence>
<dbReference type="Proteomes" id="UP000805193">
    <property type="component" value="Unassembled WGS sequence"/>
</dbReference>
<accession>A0AC60PH57</accession>
<protein>
    <submittedName>
        <fullName evidence="1">Uncharacterized protein</fullName>
    </submittedName>
</protein>
<evidence type="ECO:0000313" key="2">
    <source>
        <dbReference type="Proteomes" id="UP000805193"/>
    </source>
</evidence>
<keyword evidence="2" id="KW-1185">Reference proteome</keyword>
<name>A0AC60PH57_IXOPE</name>
<proteinExistence type="predicted"/>
<comment type="caution">
    <text evidence="1">The sequence shown here is derived from an EMBL/GenBank/DDBJ whole genome shotgun (WGS) entry which is preliminary data.</text>
</comment>
<dbReference type="EMBL" id="JABSTQ010010583">
    <property type="protein sequence ID" value="KAG0419724.1"/>
    <property type="molecule type" value="Genomic_DNA"/>
</dbReference>
<reference evidence="1 2" key="1">
    <citation type="journal article" date="2020" name="Cell">
        <title>Large-Scale Comparative Analyses of Tick Genomes Elucidate Their Genetic Diversity and Vector Capacities.</title>
        <authorList>
            <consortium name="Tick Genome and Microbiome Consortium (TIGMIC)"/>
            <person name="Jia N."/>
            <person name="Wang J."/>
            <person name="Shi W."/>
            <person name="Du L."/>
            <person name="Sun Y."/>
            <person name="Zhan W."/>
            <person name="Jiang J.F."/>
            <person name="Wang Q."/>
            <person name="Zhang B."/>
            <person name="Ji P."/>
            <person name="Bell-Sakyi L."/>
            <person name="Cui X.M."/>
            <person name="Yuan T.T."/>
            <person name="Jiang B.G."/>
            <person name="Yang W.F."/>
            <person name="Lam T.T."/>
            <person name="Chang Q.C."/>
            <person name="Ding S.J."/>
            <person name="Wang X.J."/>
            <person name="Zhu J.G."/>
            <person name="Ruan X.D."/>
            <person name="Zhao L."/>
            <person name="Wei J.T."/>
            <person name="Ye R.Z."/>
            <person name="Que T.C."/>
            <person name="Du C.H."/>
            <person name="Zhou Y.H."/>
            <person name="Cheng J.X."/>
            <person name="Dai P.F."/>
            <person name="Guo W.B."/>
            <person name="Han X.H."/>
            <person name="Huang E.J."/>
            <person name="Li L.F."/>
            <person name="Wei W."/>
            <person name="Gao Y.C."/>
            <person name="Liu J.Z."/>
            <person name="Shao H.Z."/>
            <person name="Wang X."/>
            <person name="Wang C.C."/>
            <person name="Yang T.C."/>
            <person name="Huo Q.B."/>
            <person name="Li W."/>
            <person name="Chen H.Y."/>
            <person name="Chen S.E."/>
            <person name="Zhou L.G."/>
            <person name="Ni X.B."/>
            <person name="Tian J.H."/>
            <person name="Sheng Y."/>
            <person name="Liu T."/>
            <person name="Pan Y.S."/>
            <person name="Xia L.Y."/>
            <person name="Li J."/>
            <person name="Zhao F."/>
            <person name="Cao W.C."/>
        </authorList>
    </citation>
    <scope>NUCLEOTIDE SEQUENCE [LARGE SCALE GENOMIC DNA]</scope>
    <source>
        <strain evidence="1">Iper-2018</strain>
    </source>
</reference>
<gene>
    <name evidence="1" type="ORF">HPB47_003914</name>
</gene>
<sequence>MTVWRQKPALAIRWGNDLTPVHSGPVPSNVGLSFEYEQHAAPPFRSPASPTPIPRRPKEDTTKTQLSRRAQDLHPEFGLLPPKTKQPTRPTMDNQSLQASAATAPVHLPVATRTPTPFHREVHEDIAHTMWYVPAFFHPHHGQAADAYLFGNQTEDVSVKEFTEALVEIRGREREVREREREVRESKKRAEEEERKTRADADAFERARCELEKREYKRLIQWLDYEFEQLQLAEKTRELECLRPATSGVEGVAGKACQGKEKVRAGDTEMTENQRLSPDTTVTVLRKTDSKSEWRDGESDVEAATEVVCQVKRKTEAGDTEVTGNQRISSDATDAVSRRTDAVPHNTYPTAELREAESDQDHGKEEKALWASSGGFPDDKGDAKAETTPGKSSQLMESRAQMPYKAVQQPSQG</sequence>